<name>K1LGV3_CECL9</name>
<organism evidence="9 10">
    <name type="scientific">Cecembia lonarensis (strain CCUG 58316 / KCTC 22772 / LW9)</name>
    <dbReference type="NCBI Taxonomy" id="1225176"/>
    <lineage>
        <taxon>Bacteria</taxon>
        <taxon>Pseudomonadati</taxon>
        <taxon>Bacteroidota</taxon>
        <taxon>Cytophagia</taxon>
        <taxon>Cytophagales</taxon>
        <taxon>Cyclobacteriaceae</taxon>
        <taxon>Cecembia</taxon>
    </lineage>
</organism>
<dbReference type="OrthoDB" id="9765571at2"/>
<proteinExistence type="inferred from homology"/>
<evidence type="ECO:0000256" key="1">
    <source>
        <dbReference type="ARBA" id="ARBA00004571"/>
    </source>
</evidence>
<keyword evidence="3" id="KW-1134">Transmembrane beta strand</keyword>
<dbReference type="GO" id="GO:0015483">
    <property type="term" value="F:long-chain fatty acid transporting porin activity"/>
    <property type="evidence" value="ECO:0007669"/>
    <property type="project" value="TreeGrafter"/>
</dbReference>
<dbReference type="PANTHER" id="PTHR35093">
    <property type="entry name" value="OUTER MEMBRANE PROTEIN NMB0088-RELATED"/>
    <property type="match status" value="1"/>
</dbReference>
<protein>
    <submittedName>
        <fullName evidence="9">Outer membrane protein transport protein (OMPP1/FadL/TodX)</fullName>
    </submittedName>
</protein>
<accession>K1LGV3</accession>
<comment type="caution">
    <text evidence="9">The sequence shown here is derived from an EMBL/GenBank/DDBJ whole genome shotgun (WGS) entry which is preliminary data.</text>
</comment>
<sequence>MISTKKILLSLLFCLSFFGLAEAQIGYFEDALRFSQFRATGSARIMGLGGAQMSLGGDVSNIHGNPAGLGFFRRSEVSFSPSFTTWNTESNFLGQIQNDRTGNFAVPNLSLVISRPRGPLSRGAFRGGSFGFSFNRMNLFNTQFGYFSDIQGETSIIDHFIQRANGIPENQIENFGLTGLAYQTFLINPITEDQNGNPIINPTQYDSFVLGFPFQDETVTTDGRISQTSFSYGANFMNKLFVGASLGLTSLVYNSSKDYGEEFFDEPLLTTTIIENLSQDGFGANINLGVIYKPIEQINLGFNFQSPTWYRINEQYEARMINFFDNFFFEPENITLGREEASTPIIIGTYNLNTPMRLSGGMTYFFGKNGFITADIDYLDFSQSRINSRDFNPSDDNLEIRRLYGQTFNYRLGGEYRIDIWRIRGGYGLYGDPFRNPDGFERSMQQFSGGVGVRLQKVYIDFAFIGSQFRQLYSSYDFIENGVNIGPVTEIRNTLSTGMLTVGFNF</sequence>
<dbReference type="InterPro" id="IPR005017">
    <property type="entry name" value="OMPP1/FadL/TodX"/>
</dbReference>
<feature type="chain" id="PRO_5003850457" evidence="8">
    <location>
        <begin position="24"/>
        <end position="506"/>
    </location>
</feature>
<evidence type="ECO:0000313" key="9">
    <source>
        <dbReference type="EMBL" id="EKB49533.1"/>
    </source>
</evidence>
<evidence type="ECO:0000313" key="10">
    <source>
        <dbReference type="Proteomes" id="UP000004478"/>
    </source>
</evidence>
<evidence type="ECO:0000256" key="7">
    <source>
        <dbReference type="ARBA" id="ARBA00023237"/>
    </source>
</evidence>
<evidence type="ECO:0000256" key="4">
    <source>
        <dbReference type="ARBA" id="ARBA00022692"/>
    </source>
</evidence>
<reference evidence="9 10" key="1">
    <citation type="journal article" date="2012" name="J. Bacteriol.">
        <title>Draft Genome Sequence of Cecembia lonarensis Strain LW9T, Isolated from Lonar Lake, a Haloalkaline Lake in India.</title>
        <authorList>
            <person name="Shivaji S."/>
            <person name="Ara S."/>
            <person name="Singh A."/>
            <person name="Pinnaka A.K."/>
        </authorList>
    </citation>
    <scope>NUCLEOTIDE SEQUENCE [LARGE SCALE GENOMIC DNA]</scope>
    <source>
        <strain evidence="9 10">LW9</strain>
    </source>
</reference>
<dbReference type="RefSeq" id="WP_009184859.1">
    <property type="nucleotide sequence ID" value="NZ_AMGM01000023.1"/>
</dbReference>
<dbReference type="EMBL" id="AMGM01000023">
    <property type="protein sequence ID" value="EKB49533.1"/>
    <property type="molecule type" value="Genomic_DNA"/>
</dbReference>
<dbReference type="Proteomes" id="UP000004478">
    <property type="component" value="Unassembled WGS sequence"/>
</dbReference>
<dbReference type="GO" id="GO:0009279">
    <property type="term" value="C:cell outer membrane"/>
    <property type="evidence" value="ECO:0007669"/>
    <property type="project" value="UniProtKB-SubCell"/>
</dbReference>
<evidence type="ECO:0000256" key="2">
    <source>
        <dbReference type="ARBA" id="ARBA00008163"/>
    </source>
</evidence>
<dbReference type="SUPFAM" id="SSF56935">
    <property type="entry name" value="Porins"/>
    <property type="match status" value="1"/>
</dbReference>
<keyword evidence="5 8" id="KW-0732">Signal</keyword>
<dbReference type="PANTHER" id="PTHR35093:SF8">
    <property type="entry name" value="OUTER MEMBRANE PROTEIN NMB0088-RELATED"/>
    <property type="match status" value="1"/>
</dbReference>
<feature type="signal peptide" evidence="8">
    <location>
        <begin position="1"/>
        <end position="23"/>
    </location>
</feature>
<gene>
    <name evidence="9" type="ORF">B879_01829</name>
</gene>
<keyword evidence="6" id="KW-0472">Membrane</keyword>
<keyword evidence="10" id="KW-1185">Reference proteome</keyword>
<dbReference type="Gene3D" id="2.40.160.60">
    <property type="entry name" value="Outer membrane protein transport protein (OMPP1/FadL/TodX)"/>
    <property type="match status" value="1"/>
</dbReference>
<evidence type="ECO:0000256" key="6">
    <source>
        <dbReference type="ARBA" id="ARBA00023136"/>
    </source>
</evidence>
<evidence type="ECO:0000256" key="3">
    <source>
        <dbReference type="ARBA" id="ARBA00022452"/>
    </source>
</evidence>
<keyword evidence="4" id="KW-0812">Transmembrane</keyword>
<keyword evidence="7" id="KW-0998">Cell outer membrane</keyword>
<evidence type="ECO:0000256" key="8">
    <source>
        <dbReference type="SAM" id="SignalP"/>
    </source>
</evidence>
<dbReference type="AlphaFoldDB" id="K1LGV3"/>
<comment type="similarity">
    <text evidence="2">Belongs to the OmpP1/FadL family.</text>
</comment>
<comment type="subcellular location">
    <subcellularLocation>
        <location evidence="1">Cell outer membrane</location>
        <topology evidence="1">Multi-pass membrane protein</topology>
    </subcellularLocation>
</comment>
<evidence type="ECO:0000256" key="5">
    <source>
        <dbReference type="ARBA" id="ARBA00022729"/>
    </source>
</evidence>